<accession>A0A0M5IYU3</accession>
<dbReference type="AlphaFoldDB" id="A0A0M5IYU3"/>
<protein>
    <recommendedName>
        <fullName evidence="3">Lipoprotein SmpA/OmlA domain-containing protein</fullName>
    </recommendedName>
</protein>
<dbReference type="Proteomes" id="UP000057158">
    <property type="component" value="Chromosome"/>
</dbReference>
<sequence>MKNRIVENRRFMVLLVLLGLFLAPAPSIVAAETLFTRYNIHLQDQLDRRGNHVYQASYANYTDPGAGHMIIPAGSPVVIEKKSRKGFSFLSQNEGIRVDFEFHQPRMGMDVDQYIGLITSTQPPSLQNFSSLDRKGIKEGKALVGMTRDGVMTALGYPAAHRTPSLENTTWVYWTNRFRTLAVDFDDKGKVRDVRN</sequence>
<organism evidence="1 2">
    <name type="scientific">Desulfuromonas soudanensis</name>
    <dbReference type="NCBI Taxonomy" id="1603606"/>
    <lineage>
        <taxon>Bacteria</taxon>
        <taxon>Pseudomonadati</taxon>
        <taxon>Thermodesulfobacteriota</taxon>
        <taxon>Desulfuromonadia</taxon>
        <taxon>Desulfuromonadales</taxon>
        <taxon>Desulfuromonadaceae</taxon>
        <taxon>Desulfuromonas</taxon>
    </lineage>
</organism>
<reference evidence="1 2" key="1">
    <citation type="submission" date="2015-07" db="EMBL/GenBank/DDBJ databases">
        <title>Isolation and Genomic Characterization of a Novel Halophilic Metal-Reducing Deltaproteobacterium from the Deep Subsurface.</title>
        <authorList>
            <person name="Badalamenti J.P."/>
            <person name="Summers Z.M."/>
            <person name="Gralnick J.A."/>
            <person name="Bond D.R."/>
        </authorList>
    </citation>
    <scope>NUCLEOTIDE SEQUENCE [LARGE SCALE GENOMIC DNA]</scope>
    <source>
        <strain evidence="1 2">WTL</strain>
    </source>
</reference>
<dbReference type="EMBL" id="CP010802">
    <property type="protein sequence ID" value="ALC15994.1"/>
    <property type="molecule type" value="Genomic_DNA"/>
</dbReference>
<evidence type="ECO:0008006" key="3">
    <source>
        <dbReference type="Google" id="ProtNLM"/>
    </source>
</evidence>
<dbReference type="KEGG" id="des:DSOUD_1213"/>
<name>A0A0M5IYU3_9BACT</name>
<keyword evidence="2" id="KW-1185">Reference proteome</keyword>
<gene>
    <name evidence="1" type="ORF">DSOUD_1213</name>
</gene>
<dbReference type="RefSeq" id="WP_053550148.1">
    <property type="nucleotide sequence ID" value="NZ_CP010802.1"/>
</dbReference>
<dbReference type="PATRIC" id="fig|1603606.3.peg.1328"/>
<dbReference type="OrthoDB" id="5405675at2"/>
<evidence type="ECO:0000313" key="2">
    <source>
        <dbReference type="Proteomes" id="UP000057158"/>
    </source>
</evidence>
<proteinExistence type="predicted"/>
<dbReference type="STRING" id="1603606.DSOUD_1213"/>
<evidence type="ECO:0000313" key="1">
    <source>
        <dbReference type="EMBL" id="ALC15994.1"/>
    </source>
</evidence>